<keyword evidence="2" id="KW-1185">Reference proteome</keyword>
<protein>
    <submittedName>
        <fullName evidence="1">Uncharacterized protein</fullName>
    </submittedName>
</protein>
<sequence>MAEKIIRIKYCSEVAPSPVVFPIRSSHCPKLETIREERPEELLGQEAALVINLDMSFNWFNQILSHFRVGLSQKVHHMCKN</sequence>
<evidence type="ECO:0000313" key="2">
    <source>
        <dbReference type="Proteomes" id="UP000231279"/>
    </source>
</evidence>
<organism evidence="1 2">
    <name type="scientific">Handroanthus impetiginosus</name>
    <dbReference type="NCBI Taxonomy" id="429701"/>
    <lineage>
        <taxon>Eukaryota</taxon>
        <taxon>Viridiplantae</taxon>
        <taxon>Streptophyta</taxon>
        <taxon>Embryophyta</taxon>
        <taxon>Tracheophyta</taxon>
        <taxon>Spermatophyta</taxon>
        <taxon>Magnoliopsida</taxon>
        <taxon>eudicotyledons</taxon>
        <taxon>Gunneridae</taxon>
        <taxon>Pentapetalae</taxon>
        <taxon>asterids</taxon>
        <taxon>lamiids</taxon>
        <taxon>Lamiales</taxon>
        <taxon>Bignoniaceae</taxon>
        <taxon>Crescentiina</taxon>
        <taxon>Tabebuia alliance</taxon>
        <taxon>Handroanthus</taxon>
    </lineage>
</organism>
<accession>A0A2G9GX32</accession>
<gene>
    <name evidence="1" type="ORF">CDL12_17580</name>
</gene>
<dbReference type="Proteomes" id="UP000231279">
    <property type="component" value="Unassembled WGS sequence"/>
</dbReference>
<reference evidence="2" key="1">
    <citation type="journal article" date="2018" name="Gigascience">
        <title>Genome assembly of the Pink Ipe (Handroanthus impetiginosus, Bignoniaceae), a highly valued, ecologically keystone Neotropical timber forest tree.</title>
        <authorList>
            <person name="Silva-Junior O.B."/>
            <person name="Grattapaglia D."/>
            <person name="Novaes E."/>
            <person name="Collevatti R.G."/>
        </authorList>
    </citation>
    <scope>NUCLEOTIDE SEQUENCE [LARGE SCALE GENOMIC DNA]</scope>
    <source>
        <strain evidence="2">cv. UFG-1</strain>
    </source>
</reference>
<evidence type="ECO:0000313" key="1">
    <source>
        <dbReference type="EMBL" id="PIN09838.1"/>
    </source>
</evidence>
<name>A0A2G9GX32_9LAMI</name>
<dbReference type="AlphaFoldDB" id="A0A2G9GX32"/>
<proteinExistence type="predicted"/>
<comment type="caution">
    <text evidence="1">The sequence shown here is derived from an EMBL/GenBank/DDBJ whole genome shotgun (WGS) entry which is preliminary data.</text>
</comment>
<dbReference type="EMBL" id="NKXS01003412">
    <property type="protein sequence ID" value="PIN09838.1"/>
    <property type="molecule type" value="Genomic_DNA"/>
</dbReference>
<dbReference type="OrthoDB" id="1044997at2759"/>